<name>A0A552FXA7_MICAE</name>
<keyword evidence="5" id="KW-0949">S-adenosyl-L-methionine</keyword>
<dbReference type="PANTHER" id="PTHR47036:SF1">
    <property type="entry name" value="COBALT-FACTOR III C(17)-METHYLTRANSFERASE-RELATED"/>
    <property type="match status" value="1"/>
</dbReference>
<reference evidence="8 9" key="1">
    <citation type="submission" date="2019-01" db="EMBL/GenBank/DDBJ databases">
        <title>Coherence of Microcystis species and biogeography revealed through population genomics.</title>
        <authorList>
            <person name="Perez-Carrascal O.M."/>
            <person name="Terrat Y."/>
            <person name="Giani A."/>
            <person name="Fortin N."/>
            <person name="Tromas N."/>
            <person name="Shapiro B.J."/>
        </authorList>
    </citation>
    <scope>NUCLEOTIDE SEQUENCE [LARGE SCALE GENOMIC DNA]</scope>
    <source>
        <strain evidence="8">Ma_QC_Ch_20071001_S25D</strain>
    </source>
</reference>
<dbReference type="EMBL" id="SFBE01000127">
    <property type="protein sequence ID" value="TRU51359.1"/>
    <property type="molecule type" value="Genomic_DNA"/>
</dbReference>
<comment type="pathway">
    <text evidence="1">Cofactor biosynthesis; adenosylcobalamin biosynthesis.</text>
</comment>
<dbReference type="PANTHER" id="PTHR47036">
    <property type="entry name" value="COBALT-FACTOR III C(17)-METHYLTRANSFERASE-RELATED"/>
    <property type="match status" value="1"/>
</dbReference>
<dbReference type="Gene3D" id="3.40.1010.10">
    <property type="entry name" value="Cobalt-precorrin-4 Transmethylase, Domain 1"/>
    <property type="match status" value="1"/>
</dbReference>
<sequence>MKPPAILILGETSITVARQVQMALPEAVVYGLINRTHSADFTYTNFGETVREFFQTGTPIIGICAAGILIRTLAPLLTNKWQEPPVLAIAEDGSAVVPLLGGLQGVNDLARQIASVWQISPAITTTGDIRFKTTLLSPPLGYQLVNPDDAKKFLADLLAGEKVKLIGEADWLKNSNLPISSAAKLSIEIIDKNNLNLAKPSTNCLVYLCEESQQIKEKSCLSPGDFAHESQGKLAIVGTGPGALNWMSPEVREVLEKATDWVGYKTYLDLVESLRKPEIVRHESDNRVELDRAEMALDLAAKGRSVVLVSSGDPGIYAMAAAVFEVLEKKAKPAWDAIAIQVCPGISAMQAAAARVGALLGHDFCAISLSDILKSWQVISQRIELAARADLAIAFYNPVSQERTWQLEKAKEILLQWRSPQTPVVLARNLGRKGETVTVKFLEDMTIKDADMRTIILIGSSKTRLIEQGKTKQWVYTPRHY</sequence>
<dbReference type="NCBIfam" id="TIGR01466">
    <property type="entry name" value="cobJ_cbiH"/>
    <property type="match status" value="1"/>
</dbReference>
<dbReference type="Gene3D" id="3.40.50.11220">
    <property type="match status" value="1"/>
</dbReference>
<evidence type="ECO:0000313" key="9">
    <source>
        <dbReference type="Proteomes" id="UP000316958"/>
    </source>
</evidence>
<evidence type="ECO:0000259" key="7">
    <source>
        <dbReference type="Pfam" id="PF11760"/>
    </source>
</evidence>
<evidence type="ECO:0000256" key="4">
    <source>
        <dbReference type="ARBA" id="ARBA00022679"/>
    </source>
</evidence>
<organism evidence="8 9">
    <name type="scientific">Microcystis aeruginosa Ma_QC_Ch_20071001_S25D</name>
    <dbReference type="NCBI Taxonomy" id="2486250"/>
    <lineage>
        <taxon>Bacteria</taxon>
        <taxon>Bacillati</taxon>
        <taxon>Cyanobacteriota</taxon>
        <taxon>Cyanophyceae</taxon>
        <taxon>Oscillatoriophycideae</taxon>
        <taxon>Chroococcales</taxon>
        <taxon>Microcystaceae</taxon>
        <taxon>Microcystis</taxon>
    </lineage>
</organism>
<evidence type="ECO:0000256" key="5">
    <source>
        <dbReference type="ARBA" id="ARBA00022691"/>
    </source>
</evidence>
<evidence type="ECO:0000313" key="8">
    <source>
        <dbReference type="EMBL" id="TRU51359.1"/>
    </source>
</evidence>
<dbReference type="GO" id="GO:0032259">
    <property type="term" value="P:methylation"/>
    <property type="evidence" value="ECO:0007669"/>
    <property type="project" value="UniProtKB-KW"/>
</dbReference>
<accession>A0A552FXA7</accession>
<keyword evidence="3 8" id="KW-0489">Methyltransferase</keyword>
<comment type="caution">
    <text evidence="8">The sequence shown here is derived from an EMBL/GenBank/DDBJ whole genome shotgun (WGS) entry which is preliminary data.</text>
</comment>
<dbReference type="Proteomes" id="UP000316958">
    <property type="component" value="Unassembled WGS sequence"/>
</dbReference>
<dbReference type="AlphaFoldDB" id="A0A552FXA7"/>
<keyword evidence="2" id="KW-0169">Cobalamin biosynthesis</keyword>
<dbReference type="InterPro" id="IPR006363">
    <property type="entry name" value="Cbl_synth_CobJ/CibH_dom"/>
</dbReference>
<dbReference type="EC" id="2.1.1.131" evidence="8"/>
<dbReference type="Pfam" id="PF00590">
    <property type="entry name" value="TP_methylase"/>
    <property type="match status" value="1"/>
</dbReference>
<dbReference type="InterPro" id="IPR021744">
    <property type="entry name" value="CbiG_N"/>
</dbReference>
<dbReference type="Pfam" id="PF11760">
    <property type="entry name" value="CbiG_N"/>
    <property type="match status" value="1"/>
</dbReference>
<dbReference type="InterPro" id="IPR035996">
    <property type="entry name" value="4pyrrol_Methylase_sf"/>
</dbReference>
<evidence type="ECO:0000256" key="1">
    <source>
        <dbReference type="ARBA" id="ARBA00004953"/>
    </source>
</evidence>
<dbReference type="InterPro" id="IPR038029">
    <property type="entry name" value="GbiG_N_sf"/>
</dbReference>
<feature type="domain" description="Cobalamin synthesis G N-terminal" evidence="7">
    <location>
        <begin position="49"/>
        <end position="128"/>
    </location>
</feature>
<evidence type="ECO:0000256" key="3">
    <source>
        <dbReference type="ARBA" id="ARBA00022603"/>
    </source>
</evidence>
<dbReference type="InterPro" id="IPR000878">
    <property type="entry name" value="4pyrrol_Mease"/>
</dbReference>
<dbReference type="SUPFAM" id="SSF159672">
    <property type="entry name" value="CbiG N-terminal domain-like"/>
    <property type="match status" value="1"/>
</dbReference>
<keyword evidence="4 8" id="KW-0808">Transferase</keyword>
<dbReference type="GO" id="GO:0030789">
    <property type="term" value="F:precorrin-3B C17-methyltransferase activity"/>
    <property type="evidence" value="ECO:0007669"/>
    <property type="project" value="UniProtKB-EC"/>
</dbReference>
<dbReference type="InterPro" id="IPR051810">
    <property type="entry name" value="Precorrin_MeTrfase"/>
</dbReference>
<dbReference type="InterPro" id="IPR014776">
    <property type="entry name" value="4pyrrole_Mease_sub2"/>
</dbReference>
<dbReference type="Gene3D" id="3.30.950.10">
    <property type="entry name" value="Methyltransferase, Cobalt-precorrin-4 Transmethylase, Domain 2"/>
    <property type="match status" value="1"/>
</dbReference>
<evidence type="ECO:0000256" key="2">
    <source>
        <dbReference type="ARBA" id="ARBA00022573"/>
    </source>
</evidence>
<dbReference type="CDD" id="cd11646">
    <property type="entry name" value="Precorrin_3B_C17_MT"/>
    <property type="match status" value="1"/>
</dbReference>
<dbReference type="UniPathway" id="UPA00148"/>
<dbReference type="InterPro" id="IPR014777">
    <property type="entry name" value="4pyrrole_Mease_sub1"/>
</dbReference>
<protein>
    <submittedName>
        <fullName evidence="8">Precorrin-3B C(17)-methyltransferase</fullName>
        <ecNumber evidence="8">2.1.1.131</ecNumber>
    </submittedName>
</protein>
<feature type="domain" description="Tetrapyrrole methylase" evidence="6">
    <location>
        <begin position="233"/>
        <end position="444"/>
    </location>
</feature>
<dbReference type="GO" id="GO:0009236">
    <property type="term" value="P:cobalamin biosynthetic process"/>
    <property type="evidence" value="ECO:0007669"/>
    <property type="project" value="UniProtKB-UniPathway"/>
</dbReference>
<gene>
    <name evidence="8" type="primary">cobJ</name>
    <name evidence="8" type="ORF">EWV57_07520</name>
</gene>
<evidence type="ECO:0000259" key="6">
    <source>
        <dbReference type="Pfam" id="PF00590"/>
    </source>
</evidence>
<proteinExistence type="predicted"/>
<dbReference type="SUPFAM" id="SSF53790">
    <property type="entry name" value="Tetrapyrrole methylase"/>
    <property type="match status" value="1"/>
</dbReference>